<dbReference type="Proteomes" id="UP000299102">
    <property type="component" value="Unassembled WGS sequence"/>
</dbReference>
<reference evidence="2 3" key="1">
    <citation type="journal article" date="2019" name="Commun. Biol.">
        <title>The bagworm genome reveals a unique fibroin gene that provides high tensile strength.</title>
        <authorList>
            <person name="Kono N."/>
            <person name="Nakamura H."/>
            <person name="Ohtoshi R."/>
            <person name="Tomita M."/>
            <person name="Numata K."/>
            <person name="Arakawa K."/>
        </authorList>
    </citation>
    <scope>NUCLEOTIDE SEQUENCE [LARGE SCALE GENOMIC DNA]</scope>
</reference>
<dbReference type="EMBL" id="BGZK01001833">
    <property type="protein sequence ID" value="GBP87063.1"/>
    <property type="molecule type" value="Genomic_DNA"/>
</dbReference>
<dbReference type="AlphaFoldDB" id="A0A4C1ZIS5"/>
<evidence type="ECO:0000313" key="2">
    <source>
        <dbReference type="EMBL" id="GBP87063.1"/>
    </source>
</evidence>
<accession>A0A4C1ZIS5</accession>
<gene>
    <name evidence="2" type="ORF">EVAR_45428_1</name>
</gene>
<keyword evidence="3" id="KW-1185">Reference proteome</keyword>
<protein>
    <submittedName>
        <fullName evidence="2">Uncharacterized protein</fullName>
    </submittedName>
</protein>
<name>A0A4C1ZIS5_EUMVA</name>
<keyword evidence="1" id="KW-1133">Transmembrane helix</keyword>
<keyword evidence="1" id="KW-0472">Membrane</keyword>
<sequence>MRLMYGKTGSGPPELPFIGRKSVRSFVSVIECPPLDRRLSLHIFAIYDPGHLQRMVAHDLHHITSPPSGAATPCHVQLVVATREPFFPAGYRFYERYDLPVATSSGYFCKPCRLIWFFWAYAFFYALLWDHLIEIQPRPR</sequence>
<proteinExistence type="predicted"/>
<keyword evidence="1" id="KW-0812">Transmembrane</keyword>
<organism evidence="2 3">
    <name type="scientific">Eumeta variegata</name>
    <name type="common">Bagworm moth</name>
    <name type="synonym">Eumeta japonica</name>
    <dbReference type="NCBI Taxonomy" id="151549"/>
    <lineage>
        <taxon>Eukaryota</taxon>
        <taxon>Metazoa</taxon>
        <taxon>Ecdysozoa</taxon>
        <taxon>Arthropoda</taxon>
        <taxon>Hexapoda</taxon>
        <taxon>Insecta</taxon>
        <taxon>Pterygota</taxon>
        <taxon>Neoptera</taxon>
        <taxon>Endopterygota</taxon>
        <taxon>Lepidoptera</taxon>
        <taxon>Glossata</taxon>
        <taxon>Ditrysia</taxon>
        <taxon>Tineoidea</taxon>
        <taxon>Psychidae</taxon>
        <taxon>Oiketicinae</taxon>
        <taxon>Eumeta</taxon>
    </lineage>
</organism>
<evidence type="ECO:0000256" key="1">
    <source>
        <dbReference type="SAM" id="Phobius"/>
    </source>
</evidence>
<comment type="caution">
    <text evidence="2">The sequence shown here is derived from an EMBL/GenBank/DDBJ whole genome shotgun (WGS) entry which is preliminary data.</text>
</comment>
<evidence type="ECO:0000313" key="3">
    <source>
        <dbReference type="Proteomes" id="UP000299102"/>
    </source>
</evidence>
<feature type="transmembrane region" description="Helical" evidence="1">
    <location>
        <begin position="114"/>
        <end position="133"/>
    </location>
</feature>